<sequence length="120" mass="11840">MATPNLTAITTVTPKILASAQMASGDNAAYTVPANKAAQIKTMVLSNVSGAAVTITVSVIPSGGSVDGTHKVVSGYSLASNDSTTISEVVGSWLGAGDKVNVNAAAATAIDCVITGLEFA</sequence>
<gene>
    <name evidence="1" type="ORF">FB382_004337</name>
</gene>
<protein>
    <submittedName>
        <fullName evidence="1">L-lysine 2,3-aminomutase</fullName>
    </submittedName>
</protein>
<proteinExistence type="predicted"/>
<organism evidence="1 2">
    <name type="scientific">Nocardioides ginsengisegetis</name>
    <dbReference type="NCBI Taxonomy" id="661491"/>
    <lineage>
        <taxon>Bacteria</taxon>
        <taxon>Bacillati</taxon>
        <taxon>Actinomycetota</taxon>
        <taxon>Actinomycetes</taxon>
        <taxon>Propionibacteriales</taxon>
        <taxon>Nocardioidaceae</taxon>
        <taxon>Nocardioides</taxon>
    </lineage>
</organism>
<dbReference type="RefSeq" id="WP_182541987.1">
    <property type="nucleotide sequence ID" value="NZ_JACGXA010000003.1"/>
</dbReference>
<evidence type="ECO:0000313" key="2">
    <source>
        <dbReference type="Proteomes" id="UP000580910"/>
    </source>
</evidence>
<comment type="caution">
    <text evidence="1">The sequence shown here is derived from an EMBL/GenBank/DDBJ whole genome shotgun (WGS) entry which is preliminary data.</text>
</comment>
<keyword evidence="2" id="KW-1185">Reference proteome</keyword>
<accession>A0A7W3PBZ9</accession>
<name>A0A7W3PBZ9_9ACTN</name>
<dbReference type="AlphaFoldDB" id="A0A7W3PBZ9"/>
<dbReference type="EMBL" id="JACGXA010000003">
    <property type="protein sequence ID" value="MBA8805992.1"/>
    <property type="molecule type" value="Genomic_DNA"/>
</dbReference>
<evidence type="ECO:0000313" key="1">
    <source>
        <dbReference type="EMBL" id="MBA8805992.1"/>
    </source>
</evidence>
<reference evidence="1 2" key="1">
    <citation type="submission" date="2020-07" db="EMBL/GenBank/DDBJ databases">
        <title>Sequencing the genomes of 1000 actinobacteria strains.</title>
        <authorList>
            <person name="Klenk H.-P."/>
        </authorList>
    </citation>
    <scope>NUCLEOTIDE SEQUENCE [LARGE SCALE GENOMIC DNA]</scope>
    <source>
        <strain evidence="1 2">DSM 21349</strain>
    </source>
</reference>
<dbReference type="Proteomes" id="UP000580910">
    <property type="component" value="Unassembled WGS sequence"/>
</dbReference>